<evidence type="ECO:0000256" key="1">
    <source>
        <dbReference type="SAM" id="MobiDB-lite"/>
    </source>
</evidence>
<protein>
    <recommendedName>
        <fullName evidence="4">F-box domain-containing protein</fullName>
    </recommendedName>
</protein>
<dbReference type="EMBL" id="CAINUL010000001">
    <property type="protein sequence ID" value="CAD0105816.1"/>
    <property type="molecule type" value="Genomic_DNA"/>
</dbReference>
<sequence length="275" mass="30562">MSQLRTDQLSSTTDGRPPLPNSAMTSRSGLLECSNEVLNIIFGEPSLSKKDIKSLRLTSKELHPAATREFARRYFTNLVAVLSQNSLQSLVDICEHPLFRPYVLSVRFLTTSLSLERLRRDAQDIPFKSDPIDLATTLAMIGKHAELCKEQIQLETFGAKKLLVKAFSALEHPFAIKFTNAPESMDLVEVLGLPRITYDYDHATGKRCYDMFNNASKMKSLSGLVQEAIAELSAGDRKSFVSLKYHIRVLTGRVAYGNGIGDCIGRIGIDSFSQV</sequence>
<evidence type="ECO:0000313" key="2">
    <source>
        <dbReference type="EMBL" id="CAD0105816.1"/>
    </source>
</evidence>
<feature type="region of interest" description="Disordered" evidence="1">
    <location>
        <begin position="1"/>
        <end position="26"/>
    </location>
</feature>
<accession>A0A9N8KCY5</accession>
<feature type="compositionally biased region" description="Polar residues" evidence="1">
    <location>
        <begin position="1"/>
        <end position="14"/>
    </location>
</feature>
<dbReference type="OrthoDB" id="5279008at2759"/>
<keyword evidence="3" id="KW-1185">Reference proteome</keyword>
<proteinExistence type="predicted"/>
<evidence type="ECO:0008006" key="4">
    <source>
        <dbReference type="Google" id="ProtNLM"/>
    </source>
</evidence>
<dbReference type="Proteomes" id="UP000745764">
    <property type="component" value="Unassembled WGS sequence"/>
</dbReference>
<comment type="caution">
    <text evidence="2">The sequence shown here is derived from an EMBL/GenBank/DDBJ whole genome shotgun (WGS) entry which is preliminary data.</text>
</comment>
<evidence type="ECO:0000313" key="3">
    <source>
        <dbReference type="Proteomes" id="UP000745764"/>
    </source>
</evidence>
<reference evidence="2" key="1">
    <citation type="submission" date="2020-06" db="EMBL/GenBank/DDBJ databases">
        <authorList>
            <person name="Onetto C."/>
        </authorList>
    </citation>
    <scope>NUCLEOTIDE SEQUENCE</scope>
</reference>
<dbReference type="AlphaFoldDB" id="A0A9N8KCY5"/>
<gene>
    <name evidence="2" type="ORF">AWRI4620_LOCUS71</name>
</gene>
<organism evidence="2 3">
    <name type="scientific">Aureobasidium uvarum</name>
    <dbReference type="NCBI Taxonomy" id="2773716"/>
    <lineage>
        <taxon>Eukaryota</taxon>
        <taxon>Fungi</taxon>
        <taxon>Dikarya</taxon>
        <taxon>Ascomycota</taxon>
        <taxon>Pezizomycotina</taxon>
        <taxon>Dothideomycetes</taxon>
        <taxon>Dothideomycetidae</taxon>
        <taxon>Dothideales</taxon>
        <taxon>Saccotheciaceae</taxon>
        <taxon>Aureobasidium</taxon>
    </lineage>
</organism>
<name>A0A9N8KCY5_9PEZI</name>